<dbReference type="InterPro" id="IPR015943">
    <property type="entry name" value="WD40/YVTN_repeat-like_dom_sf"/>
</dbReference>
<dbReference type="EMBL" id="JAWLNX010000006">
    <property type="protein sequence ID" value="MEB3367863.1"/>
    <property type="molecule type" value="Genomic_DNA"/>
</dbReference>
<evidence type="ECO:0000313" key="2">
    <source>
        <dbReference type="EMBL" id="MEB3367863.1"/>
    </source>
</evidence>
<comment type="caution">
    <text evidence="2">The sequence shown here is derived from an EMBL/GenBank/DDBJ whole genome shotgun (WGS) entry which is preliminary data.</text>
</comment>
<keyword evidence="1" id="KW-0472">Membrane</keyword>
<dbReference type="RefSeq" id="WP_324265407.1">
    <property type="nucleotide sequence ID" value="NZ_JAWLNX010000006.1"/>
</dbReference>
<dbReference type="InterPro" id="IPR011044">
    <property type="entry name" value="Quino_amine_DH_bsu"/>
</dbReference>
<organism evidence="2 3">
    <name type="scientific">Saccharopolyspora mangrovi</name>
    <dbReference type="NCBI Taxonomy" id="3082379"/>
    <lineage>
        <taxon>Bacteria</taxon>
        <taxon>Bacillati</taxon>
        <taxon>Actinomycetota</taxon>
        <taxon>Actinomycetes</taxon>
        <taxon>Pseudonocardiales</taxon>
        <taxon>Pseudonocardiaceae</taxon>
        <taxon>Saccharopolyspora</taxon>
    </lineage>
</organism>
<gene>
    <name evidence="2" type="ORF">R4I43_10640</name>
</gene>
<protein>
    <recommendedName>
        <fullName evidence="4">FbpC C-terminal regulatory nucleotide binding domain-containing protein</fullName>
    </recommendedName>
</protein>
<dbReference type="Proteomes" id="UP001327093">
    <property type="component" value="Unassembled WGS sequence"/>
</dbReference>
<feature type="transmembrane region" description="Helical" evidence="1">
    <location>
        <begin position="47"/>
        <end position="67"/>
    </location>
</feature>
<evidence type="ECO:0008006" key="4">
    <source>
        <dbReference type="Google" id="ProtNLM"/>
    </source>
</evidence>
<evidence type="ECO:0000313" key="3">
    <source>
        <dbReference type="Proteomes" id="UP001327093"/>
    </source>
</evidence>
<dbReference type="SUPFAM" id="SSF50969">
    <property type="entry name" value="YVTN repeat-like/Quinoprotein amine dehydrogenase"/>
    <property type="match status" value="1"/>
</dbReference>
<evidence type="ECO:0000256" key="1">
    <source>
        <dbReference type="SAM" id="Phobius"/>
    </source>
</evidence>
<reference evidence="2 3" key="1">
    <citation type="submission" date="2023-10" db="EMBL/GenBank/DDBJ databases">
        <title>Saccharopolyspora sp. nov., isolated from mangrove soil.</title>
        <authorList>
            <person name="Lu Y."/>
            <person name="Liu W."/>
        </authorList>
    </citation>
    <scope>NUCLEOTIDE SEQUENCE [LARGE SCALE GENOMIC DNA]</scope>
    <source>
        <strain evidence="2 3">S2-29</strain>
    </source>
</reference>
<accession>A0ABU6A8T7</accession>
<keyword evidence="3" id="KW-1185">Reference proteome</keyword>
<keyword evidence="1" id="KW-1133">Transmembrane helix</keyword>
<name>A0ABU6A8T7_9PSEU</name>
<sequence length="334" mass="34611">MNELDRDTELVRVRLQRAVADVEPAPDSLPRLLAAARRRRAPYRRPTFLVLAAAVVVAVFVGVAVSFQTPTPQPASVRPGDYVAAVRDGVVATFDVASGRERGEIARISGGAATELAGDQGRVYAMLSTSEGGRVVEVTAEGQRPIADVRDGRALTAHGGRVAYSDGDHVVVWTGGTRRDMPTPGMRVLDLALSGDGRLALLVERGARAELLLTDPEPSTVDDARAVSTAGCAPLAITGAGQEIAALEAADCTGPGRARVATYAADSGRKLAAGVPFATPPLPPGRVGLSADPQGRTLVSVPGEAQWLVDGPEVLPLPLPCAPAEPCTTLPATF</sequence>
<dbReference type="Gene3D" id="2.130.10.10">
    <property type="entry name" value="YVTN repeat-like/Quinoprotein amine dehydrogenase"/>
    <property type="match status" value="1"/>
</dbReference>
<proteinExistence type="predicted"/>
<keyword evidence="1" id="KW-0812">Transmembrane</keyword>